<dbReference type="GO" id="GO:0004553">
    <property type="term" value="F:hydrolase activity, hydrolyzing O-glycosyl compounds"/>
    <property type="evidence" value="ECO:0000318"/>
    <property type="project" value="GO_Central"/>
</dbReference>
<keyword evidence="3" id="KW-0812">Transmembrane</keyword>
<dbReference type="InterPro" id="IPR008928">
    <property type="entry name" value="6-hairpin_glycosidase_sf"/>
</dbReference>
<feature type="compositionally biased region" description="Low complexity" evidence="2">
    <location>
        <begin position="85"/>
        <end position="102"/>
    </location>
</feature>
<protein>
    <recommendedName>
        <fullName evidence="4">Glycoside hydrolase family 65 central catalytic domain-containing protein</fullName>
    </recommendedName>
</protein>
<dbReference type="EMBL" id="KB096742">
    <property type="protein sequence ID" value="ESO02622.1"/>
    <property type="molecule type" value="Genomic_DNA"/>
</dbReference>
<dbReference type="EMBL" id="AMQM01000969">
    <property type="status" value="NOT_ANNOTATED_CDS"/>
    <property type="molecule type" value="Genomic_DNA"/>
</dbReference>
<dbReference type="Gene3D" id="1.50.10.10">
    <property type="match status" value="1"/>
</dbReference>
<keyword evidence="3" id="KW-0472">Membrane</keyword>
<name>T1ES14_HELRO</name>
<dbReference type="eggNOG" id="KOG4125">
    <property type="taxonomic scope" value="Eukaryota"/>
</dbReference>
<dbReference type="OMA" id="PAMTYSM"/>
<evidence type="ECO:0000313" key="6">
    <source>
        <dbReference type="EnsemblMetazoa" id="HelroP161910"/>
    </source>
</evidence>
<dbReference type="HOGENOM" id="CLU_303111_0_0_1"/>
<evidence type="ECO:0000256" key="2">
    <source>
        <dbReference type="SAM" id="MobiDB-lite"/>
    </source>
</evidence>
<evidence type="ECO:0000313" key="7">
    <source>
        <dbReference type="Proteomes" id="UP000015101"/>
    </source>
</evidence>
<feature type="domain" description="Glycoside hydrolase family 65 central catalytic" evidence="4">
    <location>
        <begin position="570"/>
        <end position="704"/>
    </location>
</feature>
<dbReference type="EnsemblMetazoa" id="HelroT161910">
    <property type="protein sequence ID" value="HelroP161910"/>
    <property type="gene ID" value="HelroG161910"/>
</dbReference>
<sequence>MIRIKKMNVLVLILFIITVVIVGFLYKNPSTVYNYYYNNNNNNKNDNSINNNDDDLNFKSNIMFRENDKLKIRTPVKSNLDDQHINNNNNNNDNIENNNNHINNDDDDDSNINNNRKNNNNNKSKLGTRVQSPLIEESNDENIPLEYVDYGNDNNYSNDSNKKKDTKKQQRNNNTNPNLDPPNIKPVKLYINSHKQIINNPNNEQKQQQTANTTDKTKELKDYVDLSAATPSYQTYIVIHNGYASYVSSKGDIYLNIPHTVPKQYYTFTSKNLPKDPMMRPSLGNGFIGTVVDSEYVHISGFHVGKFNESHRAPVPSTVLFDLSVEGGVKRSSGIVSHKLDVSKGIYTKTHEYRNFMIHKRIYAHREIPNLLVAEIDCVRIRADVGMPTIKLNLTKWQDSGEIMFEKEPNILPNTSLKVGRSLAPETVGMVDVDLKLFVMYDHLPKTLKPSKKISKWVFLTSYAFSREECLRSYNMGKDMIAGKDGLIVSHVNAWKEIWKSGEGRVDIEVKGDKANNYNSTLPSVMYSSLYYILSSLPLQFSPSFVGVSTSGLPYGGPHMPIRSRVTAEQELFLSPLLLLLHPGLQLNLLLSRRQILSGAFKNAELNKQRGVVYAFESAYTGVEMNANMSRGVFSSYTSASVSFSILQYIYATNDTDTIESKLSGLVSNISEFLQTRMRINSDNFKIDIPNEIPFDSSHGPITNSPLSNALIKSAIFLPTLLKTFRGDSSPISPWILEAENITELKVLDESKMIYAPFDEFDPAKDKISEADVLMLNYPLPSLLPKKSIFNNLNYFKKILSTEASPMTICSNLIGYLSANEKQSADDLLHVLLEHTRYLKFKTWVSYDRENRRIPNHIPAMAGMLQVVINGYLGIRLLSDRLNLNPKLPPTAKSVHLIGLDYLGHVMNIYVDENEIIITLIKEPKNVGDANDNSDINNDNDKNKLVLVKDIHGEIRDLKLKNSIRFSISNYTIMTLRNLKKHL</sequence>
<feature type="transmembrane region" description="Helical" evidence="3">
    <location>
        <begin position="7"/>
        <end position="26"/>
    </location>
</feature>
<dbReference type="RefSeq" id="XP_009020030.1">
    <property type="nucleotide sequence ID" value="XM_009021782.1"/>
</dbReference>
<keyword evidence="7" id="KW-1185">Reference proteome</keyword>
<reference evidence="5 7" key="2">
    <citation type="journal article" date="2013" name="Nature">
        <title>Insights into bilaterian evolution from three spiralian genomes.</title>
        <authorList>
            <person name="Simakov O."/>
            <person name="Marletaz F."/>
            <person name="Cho S.J."/>
            <person name="Edsinger-Gonzales E."/>
            <person name="Havlak P."/>
            <person name="Hellsten U."/>
            <person name="Kuo D.H."/>
            <person name="Larsson T."/>
            <person name="Lv J."/>
            <person name="Arendt D."/>
            <person name="Savage R."/>
            <person name="Osoegawa K."/>
            <person name="de Jong P."/>
            <person name="Grimwood J."/>
            <person name="Chapman J.A."/>
            <person name="Shapiro H."/>
            <person name="Aerts A."/>
            <person name="Otillar R.P."/>
            <person name="Terry A.Y."/>
            <person name="Boore J.L."/>
            <person name="Grigoriev I.V."/>
            <person name="Lindberg D.R."/>
            <person name="Seaver E.C."/>
            <person name="Weisblat D.A."/>
            <person name="Putnam N.H."/>
            <person name="Rokhsar D.S."/>
        </authorList>
    </citation>
    <scope>NUCLEOTIDE SEQUENCE</scope>
</reference>
<feature type="compositionally biased region" description="Low complexity" evidence="2">
    <location>
        <begin position="149"/>
        <end position="159"/>
    </location>
</feature>
<feature type="region of interest" description="Disordered" evidence="2">
    <location>
        <begin position="75"/>
        <end position="184"/>
    </location>
</feature>
<reference evidence="7" key="1">
    <citation type="submission" date="2012-12" db="EMBL/GenBank/DDBJ databases">
        <authorList>
            <person name="Hellsten U."/>
            <person name="Grimwood J."/>
            <person name="Chapman J.A."/>
            <person name="Shapiro H."/>
            <person name="Aerts A."/>
            <person name="Otillar R.P."/>
            <person name="Terry A.Y."/>
            <person name="Boore J.L."/>
            <person name="Simakov O."/>
            <person name="Marletaz F."/>
            <person name="Cho S.-J."/>
            <person name="Edsinger-Gonzales E."/>
            <person name="Havlak P."/>
            <person name="Kuo D.-H."/>
            <person name="Larsson T."/>
            <person name="Lv J."/>
            <person name="Arendt D."/>
            <person name="Savage R."/>
            <person name="Osoegawa K."/>
            <person name="de Jong P."/>
            <person name="Lindberg D.R."/>
            <person name="Seaver E.C."/>
            <person name="Weisblat D.A."/>
            <person name="Putnam N.H."/>
            <person name="Grigoriev I.V."/>
            <person name="Rokhsar D.S."/>
        </authorList>
    </citation>
    <scope>NUCLEOTIDE SEQUENCE</scope>
</reference>
<feature type="compositionally biased region" description="Polar residues" evidence="2">
    <location>
        <begin position="198"/>
        <end position="214"/>
    </location>
</feature>
<gene>
    <name evidence="6" type="primary">20199364</name>
    <name evidence="5" type="ORF">HELRODRAFT_161910</name>
</gene>
<proteinExistence type="inferred from homology"/>
<dbReference type="Pfam" id="PF03632">
    <property type="entry name" value="Glyco_hydro_65m"/>
    <property type="match status" value="1"/>
</dbReference>
<evidence type="ECO:0000256" key="3">
    <source>
        <dbReference type="SAM" id="Phobius"/>
    </source>
</evidence>
<dbReference type="InterPro" id="IPR005195">
    <property type="entry name" value="Glyco_hydro_65_M"/>
</dbReference>
<dbReference type="InterPro" id="IPR012341">
    <property type="entry name" value="6hp_glycosidase-like_sf"/>
</dbReference>
<dbReference type="GO" id="GO:0005975">
    <property type="term" value="P:carbohydrate metabolic process"/>
    <property type="evidence" value="ECO:0000318"/>
    <property type="project" value="GO_Central"/>
</dbReference>
<dbReference type="Gene3D" id="2.60.420.10">
    <property type="entry name" value="Maltose phosphorylase, domain 3"/>
    <property type="match status" value="1"/>
</dbReference>
<dbReference type="PANTHER" id="PTHR11051">
    <property type="entry name" value="GLYCOSYL HYDROLASE-RELATED"/>
    <property type="match status" value="1"/>
</dbReference>
<comment type="similarity">
    <text evidence="1">Belongs to the glycosyl hydrolase 65 family.</text>
</comment>
<evidence type="ECO:0000313" key="5">
    <source>
        <dbReference type="EMBL" id="ESO02622.1"/>
    </source>
</evidence>
<dbReference type="STRING" id="6412.T1ES14"/>
<dbReference type="SUPFAM" id="SSF48208">
    <property type="entry name" value="Six-hairpin glycosidases"/>
    <property type="match status" value="1"/>
</dbReference>
<feature type="compositionally biased region" description="Low complexity" evidence="2">
    <location>
        <begin position="111"/>
        <end position="122"/>
    </location>
</feature>
<dbReference type="KEGG" id="hro:HELRODRAFT_161910"/>
<dbReference type="PANTHER" id="PTHR11051:SF8">
    <property type="entry name" value="PROTEIN-GLUCOSYLGALACTOSYLHYDROXYLYSINE GLUCOSIDASE"/>
    <property type="match status" value="1"/>
</dbReference>
<dbReference type="AlphaFoldDB" id="T1ES14"/>
<evidence type="ECO:0000259" key="4">
    <source>
        <dbReference type="Pfam" id="PF03632"/>
    </source>
</evidence>
<evidence type="ECO:0000256" key="1">
    <source>
        <dbReference type="ARBA" id="ARBA00006768"/>
    </source>
</evidence>
<reference evidence="6" key="3">
    <citation type="submission" date="2015-06" db="UniProtKB">
        <authorList>
            <consortium name="EnsemblMetazoa"/>
        </authorList>
    </citation>
    <scope>IDENTIFICATION</scope>
</reference>
<dbReference type="InParanoid" id="T1ES14"/>
<organism evidence="6 7">
    <name type="scientific">Helobdella robusta</name>
    <name type="common">Californian leech</name>
    <dbReference type="NCBI Taxonomy" id="6412"/>
    <lineage>
        <taxon>Eukaryota</taxon>
        <taxon>Metazoa</taxon>
        <taxon>Spiralia</taxon>
        <taxon>Lophotrochozoa</taxon>
        <taxon>Annelida</taxon>
        <taxon>Clitellata</taxon>
        <taxon>Hirudinea</taxon>
        <taxon>Rhynchobdellida</taxon>
        <taxon>Glossiphoniidae</taxon>
        <taxon>Helobdella</taxon>
    </lineage>
</organism>
<keyword evidence="3" id="KW-1133">Transmembrane helix</keyword>
<feature type="region of interest" description="Disordered" evidence="2">
    <location>
        <begin position="198"/>
        <end position="217"/>
    </location>
</feature>
<accession>T1ES14</accession>
<dbReference type="CTD" id="20199364"/>
<dbReference type="GeneID" id="20199364"/>
<dbReference type="OrthoDB" id="200349at2759"/>
<dbReference type="Proteomes" id="UP000015101">
    <property type="component" value="Unassembled WGS sequence"/>
</dbReference>